<keyword evidence="2" id="KW-1133">Transmembrane helix</keyword>
<feature type="compositionally biased region" description="Acidic residues" evidence="1">
    <location>
        <begin position="68"/>
        <end position="85"/>
    </location>
</feature>
<dbReference type="EMBL" id="JARQZJ010000093">
    <property type="protein sequence ID" value="KAK9884522.1"/>
    <property type="molecule type" value="Genomic_DNA"/>
</dbReference>
<reference evidence="3 4" key="1">
    <citation type="submission" date="2023-03" db="EMBL/GenBank/DDBJ databases">
        <title>Genome insight into feeding habits of ladybird beetles.</title>
        <authorList>
            <person name="Li H.-S."/>
            <person name="Huang Y.-H."/>
            <person name="Pang H."/>
        </authorList>
    </citation>
    <scope>NUCLEOTIDE SEQUENCE [LARGE SCALE GENOMIC DNA]</scope>
    <source>
        <strain evidence="3">SYSU_2023b</strain>
        <tissue evidence="3">Whole body</tissue>
    </source>
</reference>
<dbReference type="AlphaFoldDB" id="A0AAW1UX17"/>
<name>A0AAW1UX17_9CUCU</name>
<comment type="caution">
    <text evidence="3">The sequence shown here is derived from an EMBL/GenBank/DDBJ whole genome shotgun (WGS) entry which is preliminary data.</text>
</comment>
<gene>
    <name evidence="3" type="ORF">WA026_007364</name>
</gene>
<evidence type="ECO:0000313" key="3">
    <source>
        <dbReference type="EMBL" id="KAK9884522.1"/>
    </source>
</evidence>
<proteinExistence type="predicted"/>
<keyword evidence="2" id="KW-0812">Transmembrane</keyword>
<feature type="compositionally biased region" description="Basic and acidic residues" evidence="1">
    <location>
        <begin position="58"/>
        <end position="67"/>
    </location>
</feature>
<evidence type="ECO:0000313" key="4">
    <source>
        <dbReference type="Proteomes" id="UP001431783"/>
    </source>
</evidence>
<feature type="transmembrane region" description="Helical" evidence="2">
    <location>
        <begin position="20"/>
        <end position="48"/>
    </location>
</feature>
<keyword evidence="2" id="KW-0472">Membrane</keyword>
<dbReference type="Proteomes" id="UP001431783">
    <property type="component" value="Unassembled WGS sequence"/>
</dbReference>
<sequence>MVLAFLTFRLAECMFLMKNIFILAIQCQIYVLYKIFPFPFLMTVYDVLEKLLYMEAQKDDDNEKGSSEEEDDDEEKNEDEDSENK</sequence>
<accession>A0AAW1UX17</accession>
<protein>
    <submittedName>
        <fullName evidence="3">Uncharacterized protein</fullName>
    </submittedName>
</protein>
<evidence type="ECO:0000256" key="2">
    <source>
        <dbReference type="SAM" id="Phobius"/>
    </source>
</evidence>
<keyword evidence="4" id="KW-1185">Reference proteome</keyword>
<organism evidence="3 4">
    <name type="scientific">Henosepilachna vigintioctopunctata</name>
    <dbReference type="NCBI Taxonomy" id="420089"/>
    <lineage>
        <taxon>Eukaryota</taxon>
        <taxon>Metazoa</taxon>
        <taxon>Ecdysozoa</taxon>
        <taxon>Arthropoda</taxon>
        <taxon>Hexapoda</taxon>
        <taxon>Insecta</taxon>
        <taxon>Pterygota</taxon>
        <taxon>Neoptera</taxon>
        <taxon>Endopterygota</taxon>
        <taxon>Coleoptera</taxon>
        <taxon>Polyphaga</taxon>
        <taxon>Cucujiformia</taxon>
        <taxon>Coccinelloidea</taxon>
        <taxon>Coccinellidae</taxon>
        <taxon>Epilachninae</taxon>
        <taxon>Epilachnini</taxon>
        <taxon>Henosepilachna</taxon>
    </lineage>
</organism>
<feature type="region of interest" description="Disordered" evidence="1">
    <location>
        <begin position="58"/>
        <end position="85"/>
    </location>
</feature>
<evidence type="ECO:0000256" key="1">
    <source>
        <dbReference type="SAM" id="MobiDB-lite"/>
    </source>
</evidence>